<dbReference type="AlphaFoldDB" id="A0AB39UW55"/>
<feature type="chain" id="PRO_5044231488" evidence="1">
    <location>
        <begin position="24"/>
        <end position="480"/>
    </location>
</feature>
<name>A0AB39UW55_9GAMM</name>
<evidence type="ECO:0000313" key="2">
    <source>
        <dbReference type="EMBL" id="XDT72225.1"/>
    </source>
</evidence>
<keyword evidence="1" id="KW-0732">Signal</keyword>
<dbReference type="RefSeq" id="WP_369601237.1">
    <property type="nucleotide sequence ID" value="NZ_CP154858.1"/>
</dbReference>
<dbReference type="InterPro" id="IPR010352">
    <property type="entry name" value="DUF945"/>
</dbReference>
<protein>
    <submittedName>
        <fullName evidence="2">DUF945 family protein</fullName>
    </submittedName>
</protein>
<proteinExistence type="predicted"/>
<evidence type="ECO:0000256" key="1">
    <source>
        <dbReference type="SAM" id="SignalP"/>
    </source>
</evidence>
<gene>
    <name evidence="2" type="ORF">AAIA72_15720</name>
</gene>
<sequence length="480" mass="52618">MLNKRRVAAVIAVAGLASLPAGLAWKAEQQIRAEVAATNEVLSAQKVPLRVELKHYERGYLHSTGVYRLNWLDGETREVVGCVDLASDMTHTPLQFFKGFWVEARSTLIADDAKSDCAFAQLIRNTPAGQALYEKFGSEGPVEILSSIAVSGRLHDQVRSQAFLLSGGQEETAWELAVEPLDLEVATDLEGLFLEISGTWKGLRFRQGDEALSLGGLTIRTAQRKALEALDMGEMHLDLTDIRATSASKAFPGFVADRFTVGTLTDLRHGRLVTTTEMVAAGLEVGDVGLGDWRMRVSLEDLDPRAANALALQFRALNPDTGLPAEWDTAEGKAQANRSLQELLRRSVLKVDPVQVNLEGETGELKASFRPVNVEALDLDRLQQQPMFVMGLFEGEAELVFGQAFARKFGVLPLRLKAQEAGVTPEQMSAMVVQQTLQTDSMLDNFVAQGMLTRDDSTGLYHLKLTYAKGEPRINGQPLR</sequence>
<dbReference type="KEGG" id="tcd:AAIA72_15720"/>
<dbReference type="Pfam" id="PF06097">
    <property type="entry name" value="DUF945"/>
    <property type="match status" value="1"/>
</dbReference>
<reference evidence="2" key="1">
    <citation type="submission" date="2024-05" db="EMBL/GenBank/DDBJ databases">
        <title>Genome sequencing of novel strain.</title>
        <authorList>
            <person name="Ganbat D."/>
            <person name="Ganbat S."/>
            <person name="Lee S.-J."/>
        </authorList>
    </citation>
    <scope>NUCLEOTIDE SEQUENCE</scope>
    <source>
        <strain evidence="2">SMD15-11</strain>
    </source>
</reference>
<dbReference type="EMBL" id="CP154858">
    <property type="protein sequence ID" value="XDT72225.1"/>
    <property type="molecule type" value="Genomic_DNA"/>
</dbReference>
<feature type="signal peptide" evidence="1">
    <location>
        <begin position="1"/>
        <end position="23"/>
    </location>
</feature>
<accession>A0AB39UW55</accession>
<organism evidence="2">
    <name type="scientific">Thermohahella caldifontis</name>
    <dbReference type="NCBI Taxonomy" id="3142973"/>
    <lineage>
        <taxon>Bacteria</taxon>
        <taxon>Pseudomonadati</taxon>
        <taxon>Pseudomonadota</taxon>
        <taxon>Gammaproteobacteria</taxon>
        <taxon>Oceanospirillales</taxon>
        <taxon>Hahellaceae</taxon>
        <taxon>Thermohahella</taxon>
    </lineage>
</organism>